<evidence type="ECO:0000313" key="1">
    <source>
        <dbReference type="EMBL" id="BAX81976.1"/>
    </source>
</evidence>
<organism evidence="1 2">
    <name type="scientific">Labilibaculum antarcticum</name>
    <dbReference type="NCBI Taxonomy" id="1717717"/>
    <lineage>
        <taxon>Bacteria</taxon>
        <taxon>Pseudomonadati</taxon>
        <taxon>Bacteroidota</taxon>
        <taxon>Bacteroidia</taxon>
        <taxon>Marinilabiliales</taxon>
        <taxon>Marinifilaceae</taxon>
        <taxon>Labilibaculum</taxon>
    </lineage>
</organism>
<dbReference type="OrthoDB" id="1115578at2"/>
<dbReference type="AlphaFoldDB" id="A0A1Y1CNI0"/>
<dbReference type="KEGG" id="mbas:ALGA_3684"/>
<dbReference type="Proteomes" id="UP000218267">
    <property type="component" value="Chromosome"/>
</dbReference>
<keyword evidence="2" id="KW-1185">Reference proteome</keyword>
<evidence type="ECO:0000313" key="2">
    <source>
        <dbReference type="Proteomes" id="UP000218267"/>
    </source>
</evidence>
<accession>A0A1Y1CNI0</accession>
<dbReference type="RefSeq" id="WP_096431883.1">
    <property type="nucleotide sequence ID" value="NZ_AP018042.1"/>
</dbReference>
<gene>
    <name evidence="1" type="ORF">ALGA_3684</name>
</gene>
<protein>
    <submittedName>
        <fullName evidence="1">Uncharacterized protein</fullName>
    </submittedName>
</protein>
<name>A0A1Y1CNI0_9BACT</name>
<reference evidence="2" key="2">
    <citation type="journal article" date="2020" name="Antonie Van Leeuwenhoek">
        <title>Labilibaculum antarcticum sp. nov., a novel facultative anaerobic, psychrotorelant bacterium isolated from marine sediment of Antarctica.</title>
        <authorList>
            <person name="Watanabe M."/>
            <person name="Kojima H."/>
            <person name="Fukui M."/>
        </authorList>
    </citation>
    <scope>NUCLEOTIDE SEQUENCE [LARGE SCALE GENOMIC DNA]</scope>
    <source>
        <strain evidence="2">SPP2</strain>
    </source>
</reference>
<reference evidence="1 2" key="1">
    <citation type="journal article" date="2018" name="Mar. Genomics">
        <title>Complete genome sequence of Marinifilaceae bacterium strain SPP2, isolated from the Antarctic marine sediment.</title>
        <authorList>
            <person name="Watanabe M."/>
            <person name="Kojima H."/>
            <person name="Fukui M."/>
        </authorList>
    </citation>
    <scope>NUCLEOTIDE SEQUENCE [LARGE SCALE GENOMIC DNA]</scope>
    <source>
        <strain evidence="1 2">SPP2</strain>
    </source>
</reference>
<proteinExistence type="predicted"/>
<dbReference type="EMBL" id="AP018042">
    <property type="protein sequence ID" value="BAX81976.1"/>
    <property type="molecule type" value="Genomic_DNA"/>
</dbReference>
<sequence>MSDQQNLLDLLEEIKAVTEEAIVYCDMPYQVYINEAEGLHSRASLDIASLVKYNMEPNSLNRLLACTGALRTAQSNWQSQKTDKKKAREAWDAEAPELFRFRDELADHLAFALRNKPTELEIVKKIKEGTSRSDAIQDLADLAVLGRENAPALTAISYDLSLLDKATGMADYFGGLLGELNGHMYFEDDIKLVRDKAYTLTKEIVDEVRSYGKFVFRNNPVKREAYTSKYSRERMAAYRNQPETEEIINETTIEN</sequence>